<proteinExistence type="predicted"/>
<accession>A0ACB9XCW7</accession>
<name>A0ACB9XCW7_CHAAC</name>
<evidence type="ECO:0000313" key="1">
    <source>
        <dbReference type="EMBL" id="KAI4824720.1"/>
    </source>
</evidence>
<protein>
    <submittedName>
        <fullName evidence="1">Uncharacterized protein</fullName>
    </submittedName>
</protein>
<comment type="caution">
    <text evidence="1">The sequence shown here is derived from an EMBL/GenBank/DDBJ whole genome shotgun (WGS) entry which is preliminary data.</text>
</comment>
<evidence type="ECO:0000313" key="2">
    <source>
        <dbReference type="Proteomes" id="UP001057452"/>
    </source>
</evidence>
<organism evidence="1 2">
    <name type="scientific">Chaenocephalus aceratus</name>
    <name type="common">Blackfin icefish</name>
    <name type="synonym">Chaenichthys aceratus</name>
    <dbReference type="NCBI Taxonomy" id="36190"/>
    <lineage>
        <taxon>Eukaryota</taxon>
        <taxon>Metazoa</taxon>
        <taxon>Chordata</taxon>
        <taxon>Craniata</taxon>
        <taxon>Vertebrata</taxon>
        <taxon>Euteleostomi</taxon>
        <taxon>Actinopterygii</taxon>
        <taxon>Neopterygii</taxon>
        <taxon>Teleostei</taxon>
        <taxon>Neoteleostei</taxon>
        <taxon>Acanthomorphata</taxon>
        <taxon>Eupercaria</taxon>
        <taxon>Perciformes</taxon>
        <taxon>Notothenioidei</taxon>
        <taxon>Channichthyidae</taxon>
        <taxon>Chaenocephalus</taxon>
    </lineage>
</organism>
<reference evidence="1" key="1">
    <citation type="submission" date="2022-05" db="EMBL/GenBank/DDBJ databases">
        <title>Chromosome-level genome of Chaenocephalus aceratus.</title>
        <authorList>
            <person name="Park H."/>
        </authorList>
    </citation>
    <scope>NUCLEOTIDE SEQUENCE</scope>
    <source>
        <strain evidence="1">KU_202001</strain>
    </source>
</reference>
<gene>
    <name evidence="1" type="ORF">KUCAC02_013215</name>
</gene>
<sequence>MDGTRRQFGNALDDLLVPPTTSEGQSDERALLDQLDSLLNNTDGIALEEIDRALVSRTSSARTREDPSMVLDQKPLYGQGYPGPPTMPMQSGYGGNPMQGQAQQGGFGPMLSQMGQGGSFPGMGGMGGMGHPRANMIRPRMMTANKPMRLQLQQRLQGQQFMNQTRQGMGMKMENPGGNPGMRPGMQPGMGGQPGFINAQMMAQRSREMAWRARWRGRPWAQPGPQQFSYGGSYGMGQQGDPSFGPAGGSPPNAMMPGRLGPQNPMMQQHPQGSPMYQGAEMKGWSQGGMGRTSSYPQQQFGQQGPPGQQQFGQQGNPGQYGGMMMNGGMPASGGGGHMGQMGGQMGMNPMVMGRMPMGPDQVGAERRRV</sequence>
<dbReference type="Proteomes" id="UP001057452">
    <property type="component" value="Chromosome 7"/>
</dbReference>
<keyword evidence="2" id="KW-1185">Reference proteome</keyword>
<dbReference type="EMBL" id="CM043791">
    <property type="protein sequence ID" value="KAI4824720.1"/>
    <property type="molecule type" value="Genomic_DNA"/>
</dbReference>